<dbReference type="PROSITE" id="PS50082">
    <property type="entry name" value="WD_REPEATS_2"/>
    <property type="match status" value="1"/>
</dbReference>
<gene>
    <name evidence="9" type="ORF">SEMRO_1677_G290580.1</name>
</gene>
<dbReference type="GO" id="GO:0006364">
    <property type="term" value="P:rRNA processing"/>
    <property type="evidence" value="ECO:0007669"/>
    <property type="project" value="UniProtKB-KW"/>
</dbReference>
<reference evidence="9" key="1">
    <citation type="submission" date="2020-06" db="EMBL/GenBank/DDBJ databases">
        <authorList>
            <consortium name="Plant Systems Biology data submission"/>
        </authorList>
    </citation>
    <scope>NUCLEOTIDE SEQUENCE</scope>
    <source>
        <strain evidence="9">D6</strain>
    </source>
</reference>
<proteinExistence type="inferred from homology"/>
<evidence type="ECO:0000256" key="7">
    <source>
        <dbReference type="PROSITE-ProRule" id="PRU00221"/>
    </source>
</evidence>
<keyword evidence="4" id="KW-0677">Repeat</keyword>
<protein>
    <submittedName>
        <fullName evidence="9">RNA-associated protein 18 homolog</fullName>
    </submittedName>
</protein>
<dbReference type="Gene3D" id="2.130.10.10">
    <property type="entry name" value="YVTN repeat-like/Quinoprotein amine dehydrogenase"/>
    <property type="match status" value="1"/>
</dbReference>
<evidence type="ECO:0000313" key="10">
    <source>
        <dbReference type="Proteomes" id="UP001153069"/>
    </source>
</evidence>
<dbReference type="InterPro" id="IPR001680">
    <property type="entry name" value="WD40_rpt"/>
</dbReference>
<feature type="compositionally biased region" description="Acidic residues" evidence="8">
    <location>
        <begin position="151"/>
        <end position="182"/>
    </location>
</feature>
<evidence type="ECO:0000313" key="9">
    <source>
        <dbReference type="EMBL" id="CAB9525449.1"/>
    </source>
</evidence>
<dbReference type="InterPro" id="IPR036322">
    <property type="entry name" value="WD40_repeat_dom_sf"/>
</dbReference>
<dbReference type="SMART" id="SM00320">
    <property type="entry name" value="WD40"/>
    <property type="match status" value="6"/>
</dbReference>
<evidence type="ECO:0000256" key="6">
    <source>
        <dbReference type="ARBA" id="ARBA00025767"/>
    </source>
</evidence>
<evidence type="ECO:0000256" key="4">
    <source>
        <dbReference type="ARBA" id="ARBA00022737"/>
    </source>
</evidence>
<feature type="region of interest" description="Disordered" evidence="8">
    <location>
        <begin position="1"/>
        <end position="189"/>
    </location>
</feature>
<dbReference type="InterPro" id="IPR045161">
    <property type="entry name" value="Utp18"/>
</dbReference>
<keyword evidence="5" id="KW-0539">Nucleus</keyword>
<keyword evidence="10" id="KW-1185">Reference proteome</keyword>
<dbReference type="PANTHER" id="PTHR18359">
    <property type="entry name" value="WD-REPEAT PROTEIN-RELATED"/>
    <property type="match status" value="1"/>
</dbReference>
<accession>A0A9N8EUR1</accession>
<evidence type="ECO:0000256" key="2">
    <source>
        <dbReference type="ARBA" id="ARBA00022552"/>
    </source>
</evidence>
<keyword evidence="3 7" id="KW-0853">WD repeat</keyword>
<sequence>MGKKSKQSDRSAGSDAGKEKKRKKVHESPLIQQHEPTDRNNANQSSSKPRKHKHKREKSKKVLKEEEEERQLTALLFGKKMDVLDEQDDYNQEKQQSTPSDEAEEDAGLMFEIDRTGVDDPVELAESTEPTILKNDKADKQKSQDEKQIDDSDDESDNDDDETGDSDDDGPAWIDEDDEDLQVDLLETNRLRKLRKTRDETQPLRGDDLQKRLRNRYKSTMAATAQTQWARLDDDDKQEEPDKQQQNDDDDDQDDTDIQLSSQPLLQHGASSSTKRLAPNILSVVRCPDANQSDYNKAVVQAVHFHPGSDPDQPLLLTAGLDKTLRFFQVTAEGSEKVHGIHFPKLPIYSAAFLGDTGKVVVSGRRPFFYIYDSIAGKLDYIPKIAGRQERSLETCVASPDGKLIAFGGNDGYVILVDVHSKQWLANLKLNGSVRAIAFTQPNGDYLLASGSDGDVYRWDVKTRQCVERFENQDGTITSFLATSTRQHLAVGAESGVVNLYADHVRQRQLATSTTTITDGREPIKAIMNLQTSADMVRFNHDGQIMAMSSRREKNALKLLHVPTATVFSNWPTSKTPLSYVWSTDFSPQSKFLAMGNDKGKCLLYSLQHYNS</sequence>
<evidence type="ECO:0000256" key="8">
    <source>
        <dbReference type="SAM" id="MobiDB-lite"/>
    </source>
</evidence>
<dbReference type="InterPro" id="IPR015943">
    <property type="entry name" value="WD40/YVTN_repeat-like_dom_sf"/>
</dbReference>
<dbReference type="SUPFAM" id="SSF50978">
    <property type="entry name" value="WD40 repeat-like"/>
    <property type="match status" value="1"/>
</dbReference>
<feature type="compositionally biased region" description="Basic and acidic residues" evidence="8">
    <location>
        <begin position="134"/>
        <end position="150"/>
    </location>
</feature>
<dbReference type="PANTHER" id="PTHR18359:SF0">
    <property type="entry name" value="U3 SMALL NUCLEOLAR RNA-ASSOCIATED PROTEIN 18 HOMOLOG"/>
    <property type="match status" value="1"/>
</dbReference>
<organism evidence="9 10">
    <name type="scientific">Seminavis robusta</name>
    <dbReference type="NCBI Taxonomy" id="568900"/>
    <lineage>
        <taxon>Eukaryota</taxon>
        <taxon>Sar</taxon>
        <taxon>Stramenopiles</taxon>
        <taxon>Ochrophyta</taxon>
        <taxon>Bacillariophyta</taxon>
        <taxon>Bacillariophyceae</taxon>
        <taxon>Bacillariophycidae</taxon>
        <taxon>Naviculales</taxon>
        <taxon>Naviculaceae</taxon>
        <taxon>Seminavis</taxon>
    </lineage>
</organism>
<comment type="similarity">
    <text evidence="6">Belongs to the WD repeat UTP18 family.</text>
</comment>
<dbReference type="Proteomes" id="UP001153069">
    <property type="component" value="Unassembled WGS sequence"/>
</dbReference>
<dbReference type="Pfam" id="PF00400">
    <property type="entry name" value="WD40"/>
    <property type="match status" value="1"/>
</dbReference>
<comment type="caution">
    <text evidence="9">The sequence shown here is derived from an EMBL/GenBank/DDBJ whole genome shotgun (WGS) entry which is preliminary data.</text>
</comment>
<dbReference type="GO" id="GO:0034388">
    <property type="term" value="C:Pwp2p-containing subcomplex of 90S preribosome"/>
    <property type="evidence" value="ECO:0007669"/>
    <property type="project" value="TreeGrafter"/>
</dbReference>
<evidence type="ECO:0000256" key="1">
    <source>
        <dbReference type="ARBA" id="ARBA00004604"/>
    </source>
</evidence>
<evidence type="ECO:0000256" key="3">
    <source>
        <dbReference type="ARBA" id="ARBA00022574"/>
    </source>
</evidence>
<dbReference type="AlphaFoldDB" id="A0A9N8EUR1"/>
<dbReference type="OrthoDB" id="1935146at2759"/>
<feature type="region of interest" description="Disordered" evidence="8">
    <location>
        <begin position="220"/>
        <end position="257"/>
    </location>
</feature>
<feature type="repeat" description="WD" evidence="7">
    <location>
        <begin position="442"/>
        <end position="469"/>
    </location>
</feature>
<dbReference type="EMBL" id="CAICTM010001675">
    <property type="protein sequence ID" value="CAB9525449.1"/>
    <property type="molecule type" value="Genomic_DNA"/>
</dbReference>
<keyword evidence="2" id="KW-0698">rRNA processing</keyword>
<feature type="compositionally biased region" description="Basic residues" evidence="8">
    <location>
        <begin position="48"/>
        <end position="61"/>
    </location>
</feature>
<evidence type="ECO:0000256" key="5">
    <source>
        <dbReference type="ARBA" id="ARBA00023242"/>
    </source>
</evidence>
<comment type="subcellular location">
    <subcellularLocation>
        <location evidence="1">Nucleus</location>
        <location evidence="1">Nucleolus</location>
    </subcellularLocation>
</comment>
<name>A0A9N8EUR1_9STRA</name>
<dbReference type="GO" id="GO:0032040">
    <property type="term" value="C:small-subunit processome"/>
    <property type="evidence" value="ECO:0007669"/>
    <property type="project" value="TreeGrafter"/>
</dbReference>
<feature type="compositionally biased region" description="Acidic residues" evidence="8">
    <location>
        <begin position="247"/>
        <end position="257"/>
    </location>
</feature>